<reference evidence="1 2" key="1">
    <citation type="journal article" date="2015" name="Genome Biol. Evol.">
        <title>The genome of winter moth (Operophtera brumata) provides a genomic perspective on sexual dimorphism and phenology.</title>
        <authorList>
            <person name="Derks M.F."/>
            <person name="Smit S."/>
            <person name="Salis L."/>
            <person name="Schijlen E."/>
            <person name="Bossers A."/>
            <person name="Mateman C."/>
            <person name="Pijl A.S."/>
            <person name="de Ridder D."/>
            <person name="Groenen M.A."/>
            <person name="Visser M.E."/>
            <person name="Megens H.J."/>
        </authorList>
    </citation>
    <scope>NUCLEOTIDE SEQUENCE [LARGE SCALE GENOMIC DNA]</scope>
    <source>
        <strain evidence="1">WM2013NL</strain>
        <tissue evidence="1">Head and thorax</tissue>
    </source>
</reference>
<protein>
    <submittedName>
        <fullName evidence="1">Putative ankyrin 2,3/unc44</fullName>
    </submittedName>
</protein>
<gene>
    <name evidence="1" type="ORF">OBRU01_25175</name>
</gene>
<keyword evidence="2" id="KW-1185">Reference proteome</keyword>
<dbReference type="Proteomes" id="UP000037510">
    <property type="component" value="Unassembled WGS sequence"/>
</dbReference>
<proteinExistence type="predicted"/>
<dbReference type="EMBL" id="JTDY01011413">
    <property type="protein sequence ID" value="KOB56514.1"/>
    <property type="molecule type" value="Genomic_DNA"/>
</dbReference>
<name>A0A0L7K4S2_OPEBR</name>
<dbReference type="AlphaFoldDB" id="A0A0L7K4S2"/>
<evidence type="ECO:0000313" key="2">
    <source>
        <dbReference type="Proteomes" id="UP000037510"/>
    </source>
</evidence>
<accession>A0A0L7K4S2</accession>
<evidence type="ECO:0000313" key="1">
    <source>
        <dbReference type="EMBL" id="KOB56514.1"/>
    </source>
</evidence>
<organism evidence="1 2">
    <name type="scientific">Operophtera brumata</name>
    <name type="common">Winter moth</name>
    <name type="synonym">Phalaena brumata</name>
    <dbReference type="NCBI Taxonomy" id="104452"/>
    <lineage>
        <taxon>Eukaryota</taxon>
        <taxon>Metazoa</taxon>
        <taxon>Ecdysozoa</taxon>
        <taxon>Arthropoda</taxon>
        <taxon>Hexapoda</taxon>
        <taxon>Insecta</taxon>
        <taxon>Pterygota</taxon>
        <taxon>Neoptera</taxon>
        <taxon>Endopterygota</taxon>
        <taxon>Lepidoptera</taxon>
        <taxon>Glossata</taxon>
        <taxon>Ditrysia</taxon>
        <taxon>Geometroidea</taxon>
        <taxon>Geometridae</taxon>
        <taxon>Larentiinae</taxon>
        <taxon>Operophtera</taxon>
    </lineage>
</organism>
<dbReference type="STRING" id="104452.A0A0L7K4S2"/>
<sequence length="158" mass="17906">MFPTGAPQEHLPFMLNSVSCLITIDKHTSLYNTFKKKGSSAPKDVVKRVKKFVRKPLTFTWKTGKFKHVGTVELPQYHSPFDTDLKSPLDYFYTLFSEDIIDLIMDNTNLYSVQSGAARCINGTTTSLMGVVLMPAYRDNLSNVSRYPLITDVMTLKK</sequence>
<comment type="caution">
    <text evidence="1">The sequence shown here is derived from an EMBL/GenBank/DDBJ whole genome shotgun (WGS) entry which is preliminary data.</text>
</comment>